<evidence type="ECO:0000256" key="3">
    <source>
        <dbReference type="ARBA" id="ARBA00022989"/>
    </source>
</evidence>
<dbReference type="AlphaFoldDB" id="A0A8T3A1Q6"/>
<evidence type="ECO:0000259" key="6">
    <source>
        <dbReference type="Pfam" id="PF03168"/>
    </source>
</evidence>
<evidence type="ECO:0000313" key="7">
    <source>
        <dbReference type="EMBL" id="KAI0488087.1"/>
    </source>
</evidence>
<comment type="subcellular location">
    <subcellularLocation>
        <location evidence="1">Membrane</location>
        <topology evidence="1">Single-pass membrane protein</topology>
    </subcellularLocation>
</comment>
<feature type="domain" description="Late embryogenesis abundant protein LEA-2 subgroup" evidence="6">
    <location>
        <begin position="114"/>
        <end position="205"/>
    </location>
</feature>
<evidence type="ECO:0000313" key="8">
    <source>
        <dbReference type="Proteomes" id="UP000829196"/>
    </source>
</evidence>
<dbReference type="Gene3D" id="2.60.40.1820">
    <property type="match status" value="1"/>
</dbReference>
<proteinExistence type="predicted"/>
<dbReference type="PANTHER" id="PTHR31234:SF65">
    <property type="entry name" value="LATE EMBRYOGENESIS ABUNDANT PROTEIN, LEA_2 SUBGROUP"/>
    <property type="match status" value="1"/>
</dbReference>
<comment type="caution">
    <text evidence="7">The sequence shown here is derived from an EMBL/GenBank/DDBJ whole genome shotgun (WGS) entry which is preliminary data.</text>
</comment>
<organism evidence="7 8">
    <name type="scientific">Dendrobium nobile</name>
    <name type="common">Orchid</name>
    <dbReference type="NCBI Taxonomy" id="94219"/>
    <lineage>
        <taxon>Eukaryota</taxon>
        <taxon>Viridiplantae</taxon>
        <taxon>Streptophyta</taxon>
        <taxon>Embryophyta</taxon>
        <taxon>Tracheophyta</taxon>
        <taxon>Spermatophyta</taxon>
        <taxon>Magnoliopsida</taxon>
        <taxon>Liliopsida</taxon>
        <taxon>Asparagales</taxon>
        <taxon>Orchidaceae</taxon>
        <taxon>Epidendroideae</taxon>
        <taxon>Malaxideae</taxon>
        <taxon>Dendrobiinae</taxon>
        <taxon>Dendrobium</taxon>
    </lineage>
</organism>
<sequence length="232" mass="25499">MENKTEQSITQLRPFSGNLARISGTDEESPNNLIIYGYRLRRYRCSKLLAVLCGLCLTTLLLLGVIAIILAFTVFQVSDPSLTMNAVFFRDIHLSDDRPTARPLSLNATVVADISVRNPNAAAFRFGESVTEFYMKDRVVGSGRGAGLRVAAKRIVRMNVSALVVTEPGVSVSVLDDRRIVRIRSRTEVEGKVSVLGVFKRVVGVKMVCNLSFDSNRTVEVAGSRDCVSNIK</sequence>
<keyword evidence="4 5" id="KW-0472">Membrane</keyword>
<keyword evidence="2 5" id="KW-0812">Transmembrane</keyword>
<dbReference type="GO" id="GO:0016020">
    <property type="term" value="C:membrane"/>
    <property type="evidence" value="ECO:0007669"/>
    <property type="project" value="UniProtKB-SubCell"/>
</dbReference>
<keyword evidence="8" id="KW-1185">Reference proteome</keyword>
<evidence type="ECO:0000256" key="2">
    <source>
        <dbReference type="ARBA" id="ARBA00022692"/>
    </source>
</evidence>
<name>A0A8T3A1Q6_DENNO</name>
<dbReference type="InterPro" id="IPR004864">
    <property type="entry name" value="LEA_2"/>
</dbReference>
<accession>A0A8T3A1Q6</accession>
<evidence type="ECO:0000256" key="4">
    <source>
        <dbReference type="ARBA" id="ARBA00023136"/>
    </source>
</evidence>
<evidence type="ECO:0000256" key="5">
    <source>
        <dbReference type="SAM" id="Phobius"/>
    </source>
</evidence>
<dbReference type="Pfam" id="PF03168">
    <property type="entry name" value="LEA_2"/>
    <property type="match status" value="1"/>
</dbReference>
<gene>
    <name evidence="7" type="ORF">KFK09_027913</name>
</gene>
<dbReference type="OrthoDB" id="764273at2759"/>
<dbReference type="Proteomes" id="UP000829196">
    <property type="component" value="Unassembled WGS sequence"/>
</dbReference>
<dbReference type="EMBL" id="JAGYWB010000019">
    <property type="protein sequence ID" value="KAI0488087.1"/>
    <property type="molecule type" value="Genomic_DNA"/>
</dbReference>
<keyword evidence="3 5" id="KW-1133">Transmembrane helix</keyword>
<dbReference type="InterPro" id="IPR044839">
    <property type="entry name" value="NDR1-like"/>
</dbReference>
<protein>
    <recommendedName>
        <fullName evidence="6">Late embryogenesis abundant protein LEA-2 subgroup domain-containing protein</fullName>
    </recommendedName>
</protein>
<reference evidence="7" key="1">
    <citation type="journal article" date="2022" name="Front. Genet.">
        <title>Chromosome-Scale Assembly of the Dendrobium nobile Genome Provides Insights Into the Molecular Mechanism of the Biosynthesis of the Medicinal Active Ingredient of Dendrobium.</title>
        <authorList>
            <person name="Xu Q."/>
            <person name="Niu S.-C."/>
            <person name="Li K.-L."/>
            <person name="Zheng P.-J."/>
            <person name="Zhang X.-J."/>
            <person name="Jia Y."/>
            <person name="Liu Y."/>
            <person name="Niu Y.-X."/>
            <person name="Yu L.-H."/>
            <person name="Chen D.-F."/>
            <person name="Zhang G.-Q."/>
        </authorList>
    </citation>
    <scope>NUCLEOTIDE SEQUENCE</scope>
    <source>
        <tissue evidence="7">Leaf</tissue>
    </source>
</reference>
<dbReference type="GO" id="GO:0098542">
    <property type="term" value="P:defense response to other organism"/>
    <property type="evidence" value="ECO:0007669"/>
    <property type="project" value="InterPro"/>
</dbReference>
<dbReference type="PANTHER" id="PTHR31234">
    <property type="entry name" value="LATE EMBRYOGENESIS ABUNDANT (LEA) HYDROXYPROLINE-RICH GLYCOPROTEIN FAMILY"/>
    <property type="match status" value="1"/>
</dbReference>
<evidence type="ECO:0000256" key="1">
    <source>
        <dbReference type="ARBA" id="ARBA00004167"/>
    </source>
</evidence>
<feature type="transmembrane region" description="Helical" evidence="5">
    <location>
        <begin position="48"/>
        <end position="75"/>
    </location>
</feature>